<accession>A0ABU3WUF4</accession>
<protein>
    <submittedName>
        <fullName evidence="2">DUF3558 domain-containing protein</fullName>
    </submittedName>
</protein>
<sequence length="177" mass="18960">MRAALNAVLLAALGAMAAGCSIDTAIPGRATKIVPATLYDPCTLPDDALHAIGVDPASTAPDFFGVQSEGWEVCAWEADWYFVTVAATDVTVEEFRARPKNTDFRSVVVGARDAYSFRSIYESEQALCDLAYPSARGTLLIRASAKGTERGREEGLPEDPCAVTLRTAITLDPYIPD</sequence>
<dbReference type="EMBL" id="WBMO01000005">
    <property type="protein sequence ID" value="MDV2477625.1"/>
    <property type="molecule type" value="Genomic_DNA"/>
</dbReference>
<evidence type="ECO:0000313" key="2">
    <source>
        <dbReference type="EMBL" id="MDV2477625.1"/>
    </source>
</evidence>
<feature type="signal peptide" evidence="1">
    <location>
        <begin position="1"/>
        <end position="17"/>
    </location>
</feature>
<keyword evidence="1" id="KW-0732">Signal</keyword>
<feature type="chain" id="PRO_5046629453" evidence="1">
    <location>
        <begin position="18"/>
        <end position="177"/>
    </location>
</feature>
<gene>
    <name evidence="2" type="ORF">F8M49_23605</name>
</gene>
<keyword evidence="3" id="KW-1185">Reference proteome</keyword>
<evidence type="ECO:0000313" key="3">
    <source>
        <dbReference type="Proteomes" id="UP001275440"/>
    </source>
</evidence>
<dbReference type="Proteomes" id="UP001275440">
    <property type="component" value="Unassembled WGS sequence"/>
</dbReference>
<name>A0ABU3WUF4_9NOCA</name>
<dbReference type="PROSITE" id="PS51257">
    <property type="entry name" value="PROKAR_LIPOPROTEIN"/>
    <property type="match status" value="1"/>
</dbReference>
<organism evidence="2 3">
    <name type="scientific">Rhodococcus zopfii</name>
    <dbReference type="NCBI Taxonomy" id="43772"/>
    <lineage>
        <taxon>Bacteria</taxon>
        <taxon>Bacillati</taxon>
        <taxon>Actinomycetota</taxon>
        <taxon>Actinomycetes</taxon>
        <taxon>Mycobacteriales</taxon>
        <taxon>Nocardiaceae</taxon>
        <taxon>Rhodococcus</taxon>
    </lineage>
</organism>
<evidence type="ECO:0000256" key="1">
    <source>
        <dbReference type="SAM" id="SignalP"/>
    </source>
</evidence>
<proteinExistence type="predicted"/>
<dbReference type="RefSeq" id="WP_138997846.1">
    <property type="nucleotide sequence ID" value="NZ_VBRU01000006.1"/>
</dbReference>
<dbReference type="Pfam" id="PF12079">
    <property type="entry name" value="DUF3558"/>
    <property type="match status" value="1"/>
</dbReference>
<reference evidence="2 3" key="1">
    <citation type="submission" date="2019-10" db="EMBL/GenBank/DDBJ databases">
        <title>Draft Genome Assembly of Rhodococcus zopfii DSM44189.</title>
        <authorList>
            <person name="Sutton J.M."/>
            <person name="Akob D.M."/>
            <person name="Bushman T.J."/>
        </authorList>
    </citation>
    <scope>NUCLEOTIDE SEQUENCE [LARGE SCALE GENOMIC DNA]</scope>
    <source>
        <strain evidence="2 3">DSM 44189</strain>
    </source>
</reference>
<comment type="caution">
    <text evidence="2">The sequence shown here is derived from an EMBL/GenBank/DDBJ whole genome shotgun (WGS) entry which is preliminary data.</text>
</comment>
<dbReference type="InterPro" id="IPR024520">
    <property type="entry name" value="DUF3558"/>
</dbReference>